<dbReference type="PANTHER" id="PTHR13793">
    <property type="entry name" value="PHD FINGER PROTEINS"/>
    <property type="match status" value="1"/>
</dbReference>
<evidence type="ECO:0000256" key="4">
    <source>
        <dbReference type="ARBA" id="ARBA00022771"/>
    </source>
</evidence>
<feature type="region of interest" description="Disordered" evidence="10">
    <location>
        <begin position="69"/>
        <end position="142"/>
    </location>
</feature>
<dbReference type="FunFam" id="2.30.30.140:FF:000008">
    <property type="entry name" value="Bromodomain containing 1, isoform CRA_b"/>
    <property type="match status" value="1"/>
</dbReference>
<dbReference type="PANTHER" id="PTHR13793:SF107">
    <property type="entry name" value="BROMODOMAIN-CONTAINING PROTEIN HOMOLOG"/>
    <property type="match status" value="1"/>
</dbReference>
<feature type="domain" description="PWWP" evidence="14">
    <location>
        <begin position="1107"/>
        <end position="1186"/>
    </location>
</feature>
<evidence type="ECO:0000259" key="12">
    <source>
        <dbReference type="PROSITE" id="PS50016"/>
    </source>
</evidence>
<feature type="compositionally biased region" description="Low complexity" evidence="10">
    <location>
        <begin position="978"/>
        <end position="1014"/>
    </location>
</feature>
<feature type="region of interest" description="Disordered" evidence="10">
    <location>
        <begin position="962"/>
        <end position="1056"/>
    </location>
</feature>
<feature type="compositionally biased region" description="Low complexity" evidence="10">
    <location>
        <begin position="69"/>
        <end position="89"/>
    </location>
</feature>
<dbReference type="SUPFAM" id="SSF57903">
    <property type="entry name" value="FYVE/PHD zinc finger"/>
    <property type="match status" value="1"/>
</dbReference>
<feature type="compositionally biased region" description="Polar residues" evidence="10">
    <location>
        <begin position="916"/>
        <end position="926"/>
    </location>
</feature>
<sequence>MGLDFEVQDYIKTLNKNCPPFKCPKCEKKYKSVVGLQYHLKSFDHDNPPPGTPPAVVAAPVPVPPAPLEVATPPVEKSGEAAEGAAVAEDNTPEVAPEPVKSEKPAEQKPEVCDTPVRRPPTSTNKKSQKKKVGTPKNNKSAQVVARESLTYVEADGLIKIEFGGKNINLPVDEEFGLVSMEETRAKLLDPDTELFAVPPPTEPEVKLPEGIFKEMDDYTICDAPARPTAYIRFIEKSTEELDGEVEYDVDEEDTTWLGIMNEKRAAQNLAPVPVDSLELLMDRLEKESYFQAAVTGGQNGGAIVDDDAVCCICMDGECQNTNVILFCDMCNLAVHQDCYGVPYIPEGQWLCRRCLQSPSRSVDCVLCPNTGGAFKQTDQNQWAHVVCALWIPEVRFANTVFLEPIDSIETIPAARWRLVCYICKQKGIGACIQCNRGSCYAAFHVTCAQQAGLCMRMDQVRGNDTHPVVVQKTAYCDTHTPINALGSPGESGGETDPREICREKMKKARKMLAMKRTSAPVILIPTIPANRVDEIASLVNITKKPQFIQRLIAYWTLKRQHRNGVPLLRRLQSQGPSQSAPPLPRDKSDGSPDARELYQQLKYWQCLRQDLERARLLCELVRKREKLKLILIKTNEQCVMTQLNPIESTLHRILDKLEEKDAQEIFREPVDTEEVHDYLDIVKHPMDLGTMRQKLKTGFYCSIEDLEADFLLMCNNCLTYNNKDTMFYRAGVKMKDAGTIIFRTIRKELERAGILEKPHPQQAIAAAAAATTTTPAPTTSSAPTADSEESLAVDIEAELGVLGQEPPSLELIEKLQQQMTKAGGIKHGLSRSKKVKQIRAEIGKIKRALAKEPEKILAAMAGVVAAAGAGTVAGPVMPEVPVLETPKKQPPEPTATSAKSPKSVQTPPASPLKILNNSPSPSGVNRRTAVLFTRKAQAALKKPEAPSKEEAVIAETTELLLQQKTTKKTTRGKRSSGKSSSSSGAAGNAKQLGEPGFLGLPGPSGSNNSSGSGRRSGGGADSGEKKSFEAIPDSFRVYRGGQDREISDSDDSNLSFTGSTCSSCSGFSGSGTESEFGSSSDDGSFCDTEMSTSETEPFPEKPLLEPLKLVWAKCRGYPWYPALIIDPDIPTGFVHNGVPLPAPPADVLALKANYPDEQVFLVLFFDAKRTWQWLPAAKLELLGVNKELDQSKLVESRKPTERKAVNKAYQEALHYHSQVSSADGPAGKL</sequence>
<evidence type="ECO:0000259" key="13">
    <source>
        <dbReference type="PROSITE" id="PS50157"/>
    </source>
</evidence>
<dbReference type="GO" id="GO:0005634">
    <property type="term" value="C:nucleus"/>
    <property type="evidence" value="ECO:0007669"/>
    <property type="project" value="UniProtKB-SubCell"/>
</dbReference>
<name>A0A1Q3FW27_CULTA</name>
<dbReference type="CDD" id="cd15670">
    <property type="entry name" value="ePHD_BRPF"/>
    <property type="match status" value="1"/>
</dbReference>
<dbReference type="Pfam" id="PF00439">
    <property type="entry name" value="Bromodomain"/>
    <property type="match status" value="1"/>
</dbReference>
<dbReference type="InterPro" id="IPR001965">
    <property type="entry name" value="Znf_PHD"/>
</dbReference>
<feature type="domain" description="Bromo" evidence="11">
    <location>
        <begin position="659"/>
        <end position="729"/>
    </location>
</feature>
<dbReference type="GO" id="GO:0008270">
    <property type="term" value="F:zinc ion binding"/>
    <property type="evidence" value="ECO:0007669"/>
    <property type="project" value="UniProtKB-KW"/>
</dbReference>
<evidence type="ECO:0000259" key="11">
    <source>
        <dbReference type="PROSITE" id="PS50014"/>
    </source>
</evidence>
<dbReference type="AlphaFoldDB" id="A0A1Q3FW27"/>
<dbReference type="SMART" id="SM00297">
    <property type="entry name" value="BROMO"/>
    <property type="match status" value="1"/>
</dbReference>
<keyword evidence="3" id="KW-0677">Repeat</keyword>
<protein>
    <submittedName>
        <fullName evidence="16">Putative phd finger protein</fullName>
    </submittedName>
</protein>
<dbReference type="Pfam" id="PF13832">
    <property type="entry name" value="zf-HC5HC2H_2"/>
    <property type="match status" value="1"/>
</dbReference>
<keyword evidence="6 8" id="KW-0103">Bromodomain</keyword>
<evidence type="ECO:0000256" key="10">
    <source>
        <dbReference type="SAM" id="MobiDB-lite"/>
    </source>
</evidence>
<evidence type="ECO:0000256" key="9">
    <source>
        <dbReference type="PROSITE-ProRule" id="PRU00042"/>
    </source>
</evidence>
<evidence type="ECO:0000256" key="6">
    <source>
        <dbReference type="ARBA" id="ARBA00023117"/>
    </source>
</evidence>
<accession>A0A1Q3FW27</accession>
<feature type="region of interest" description="Disordered" evidence="10">
    <location>
        <begin position="768"/>
        <end position="789"/>
    </location>
</feature>
<dbReference type="SUPFAM" id="SSF63748">
    <property type="entry name" value="Tudor/PWWP/MBT"/>
    <property type="match status" value="1"/>
</dbReference>
<feature type="compositionally biased region" description="Low complexity" evidence="10">
    <location>
        <begin position="768"/>
        <end position="786"/>
    </location>
</feature>
<keyword evidence="5" id="KW-0862">Zinc</keyword>
<dbReference type="InterPro" id="IPR036427">
    <property type="entry name" value="Bromodomain-like_sf"/>
</dbReference>
<dbReference type="Pfam" id="PF00855">
    <property type="entry name" value="PWWP"/>
    <property type="match status" value="1"/>
</dbReference>
<dbReference type="CDD" id="cd05839">
    <property type="entry name" value="PWWP_BRPF"/>
    <property type="match status" value="1"/>
</dbReference>
<feature type="domain" description="C2H2-type" evidence="13">
    <location>
        <begin position="21"/>
        <end position="50"/>
    </location>
</feature>
<feature type="domain" description="PHD-type" evidence="15">
    <location>
        <begin position="362"/>
        <end position="481"/>
    </location>
</feature>
<dbReference type="PRINTS" id="PR00503">
    <property type="entry name" value="BROMODOMAIN"/>
</dbReference>
<dbReference type="Gene3D" id="3.30.40.10">
    <property type="entry name" value="Zinc/RING finger domain, C3HC4 (zinc finger)"/>
    <property type="match status" value="2"/>
</dbReference>
<dbReference type="SMART" id="SM00249">
    <property type="entry name" value="PHD"/>
    <property type="match status" value="2"/>
</dbReference>
<dbReference type="Pfam" id="PF10513">
    <property type="entry name" value="EPL1"/>
    <property type="match status" value="1"/>
</dbReference>
<evidence type="ECO:0000256" key="1">
    <source>
        <dbReference type="ARBA" id="ARBA00004123"/>
    </source>
</evidence>
<dbReference type="InterPro" id="IPR036236">
    <property type="entry name" value="Znf_C2H2_sf"/>
</dbReference>
<dbReference type="InterPro" id="IPR013083">
    <property type="entry name" value="Znf_RING/FYVE/PHD"/>
</dbReference>
<dbReference type="Gene3D" id="2.30.30.140">
    <property type="match status" value="1"/>
</dbReference>
<dbReference type="FunFam" id="3.30.40.10:FF:000007">
    <property type="entry name" value="Bromodomain containing 1, isoform CRA_b"/>
    <property type="match status" value="1"/>
</dbReference>
<dbReference type="CDD" id="cd15572">
    <property type="entry name" value="PHD_BRPF"/>
    <property type="match status" value="1"/>
</dbReference>
<feature type="region of interest" description="Disordered" evidence="10">
    <location>
        <begin position="1073"/>
        <end position="1100"/>
    </location>
</feature>
<feature type="compositionally biased region" description="Low complexity" evidence="10">
    <location>
        <begin position="1073"/>
        <end position="1089"/>
    </location>
</feature>
<dbReference type="InterPro" id="IPR019787">
    <property type="entry name" value="Znf_PHD-finger"/>
</dbReference>
<dbReference type="SUPFAM" id="SSF47370">
    <property type="entry name" value="Bromodomain"/>
    <property type="match status" value="1"/>
</dbReference>
<dbReference type="InterPro" id="IPR013087">
    <property type="entry name" value="Znf_C2H2_type"/>
</dbReference>
<evidence type="ECO:0000256" key="7">
    <source>
        <dbReference type="ARBA" id="ARBA00023242"/>
    </source>
</evidence>
<dbReference type="FunFam" id="3.30.40.10:FF:000008">
    <property type="entry name" value="Bromodomain containing 1, isoform CRA_a"/>
    <property type="match status" value="1"/>
</dbReference>
<evidence type="ECO:0000256" key="2">
    <source>
        <dbReference type="ARBA" id="ARBA00022723"/>
    </source>
</evidence>
<dbReference type="PROSITE" id="PS00028">
    <property type="entry name" value="ZINC_FINGER_C2H2_1"/>
    <property type="match status" value="1"/>
</dbReference>
<evidence type="ECO:0000256" key="3">
    <source>
        <dbReference type="ARBA" id="ARBA00022737"/>
    </source>
</evidence>
<feature type="compositionally biased region" description="Basic and acidic residues" evidence="10">
    <location>
        <begin position="100"/>
        <end position="112"/>
    </location>
</feature>
<dbReference type="PROSITE" id="PS50812">
    <property type="entry name" value="PWWP"/>
    <property type="match status" value="1"/>
</dbReference>
<keyword evidence="4 9" id="KW-0863">Zinc-finger</keyword>
<evidence type="ECO:0000313" key="16">
    <source>
        <dbReference type="EMBL" id="JAV31652.1"/>
    </source>
</evidence>
<feature type="region of interest" description="Disordered" evidence="10">
    <location>
        <begin position="573"/>
        <end position="594"/>
    </location>
</feature>
<dbReference type="PROSITE" id="PS50016">
    <property type="entry name" value="ZF_PHD_2"/>
    <property type="match status" value="1"/>
</dbReference>
<dbReference type="Gene3D" id="1.20.920.10">
    <property type="entry name" value="Bromodomain-like"/>
    <property type="match status" value="1"/>
</dbReference>
<dbReference type="PROSITE" id="PS01359">
    <property type="entry name" value="ZF_PHD_1"/>
    <property type="match status" value="1"/>
</dbReference>
<dbReference type="InterPro" id="IPR011011">
    <property type="entry name" value="Znf_FYVE_PHD"/>
</dbReference>
<evidence type="ECO:0000259" key="14">
    <source>
        <dbReference type="PROSITE" id="PS50812"/>
    </source>
</evidence>
<feature type="compositionally biased region" description="Polar residues" evidence="10">
    <location>
        <begin position="895"/>
        <end position="908"/>
    </location>
</feature>
<feature type="compositionally biased region" description="Basic residues" evidence="10">
    <location>
        <begin position="966"/>
        <end position="977"/>
    </location>
</feature>
<dbReference type="EMBL" id="GFDL01003393">
    <property type="protein sequence ID" value="JAV31652.1"/>
    <property type="molecule type" value="Transcribed_RNA"/>
</dbReference>
<dbReference type="InterPro" id="IPR019542">
    <property type="entry name" value="Enhancer_polycomb-like_N"/>
</dbReference>
<dbReference type="SMART" id="SM00293">
    <property type="entry name" value="PWWP"/>
    <property type="match status" value="1"/>
</dbReference>
<evidence type="ECO:0000256" key="5">
    <source>
        <dbReference type="ARBA" id="ARBA00022833"/>
    </source>
</evidence>
<dbReference type="InterPro" id="IPR000313">
    <property type="entry name" value="PWWP_dom"/>
</dbReference>
<feature type="region of interest" description="Disordered" evidence="10">
    <location>
        <begin position="882"/>
        <end position="930"/>
    </location>
</feature>
<feature type="domain" description="PHD-type" evidence="12">
    <location>
        <begin position="308"/>
        <end position="358"/>
    </location>
</feature>
<evidence type="ECO:0000256" key="8">
    <source>
        <dbReference type="PROSITE-ProRule" id="PRU00035"/>
    </source>
</evidence>
<proteinExistence type="predicted"/>
<feature type="compositionally biased region" description="Basic and acidic residues" evidence="10">
    <location>
        <begin position="585"/>
        <end position="594"/>
    </location>
</feature>
<dbReference type="InterPro" id="IPR050701">
    <property type="entry name" value="Histone_Mod_Regulator"/>
</dbReference>
<comment type="subcellular location">
    <subcellularLocation>
        <location evidence="1">Nucleus</location>
    </subcellularLocation>
</comment>
<dbReference type="PROSITE" id="PS50157">
    <property type="entry name" value="ZINC_FINGER_C2H2_2"/>
    <property type="match status" value="1"/>
</dbReference>
<keyword evidence="2" id="KW-0479">Metal-binding</keyword>
<dbReference type="InterPro" id="IPR001487">
    <property type="entry name" value="Bromodomain"/>
</dbReference>
<reference evidence="16" key="1">
    <citation type="submission" date="2017-01" db="EMBL/GenBank/DDBJ databases">
        <title>A deep insight into the sialotranscriptome of adult male and female Cluex tarsalis mosquitoes.</title>
        <authorList>
            <person name="Ribeiro J.M."/>
            <person name="Moreira F."/>
            <person name="Bernard K.A."/>
            <person name="Calvo E."/>
        </authorList>
    </citation>
    <scope>NUCLEOTIDE SEQUENCE</scope>
    <source>
        <strain evidence="16">Kern County</strain>
        <tissue evidence="16">Salivary glands</tissue>
    </source>
</reference>
<dbReference type="GO" id="GO:0006357">
    <property type="term" value="P:regulation of transcription by RNA polymerase II"/>
    <property type="evidence" value="ECO:0007669"/>
    <property type="project" value="TreeGrafter"/>
</dbReference>
<organism evidence="16">
    <name type="scientific">Culex tarsalis</name>
    <name type="common">Encephalitis mosquito</name>
    <dbReference type="NCBI Taxonomy" id="7177"/>
    <lineage>
        <taxon>Eukaryota</taxon>
        <taxon>Metazoa</taxon>
        <taxon>Ecdysozoa</taxon>
        <taxon>Arthropoda</taxon>
        <taxon>Hexapoda</taxon>
        <taxon>Insecta</taxon>
        <taxon>Pterygota</taxon>
        <taxon>Neoptera</taxon>
        <taxon>Endopterygota</taxon>
        <taxon>Diptera</taxon>
        <taxon>Nematocera</taxon>
        <taxon>Culicoidea</taxon>
        <taxon>Culicidae</taxon>
        <taxon>Culicinae</taxon>
        <taxon>Culicini</taxon>
        <taxon>Culex</taxon>
        <taxon>Culex</taxon>
    </lineage>
</organism>
<dbReference type="InterPro" id="IPR019786">
    <property type="entry name" value="Zinc_finger_PHD-type_CS"/>
</dbReference>
<dbReference type="Pfam" id="PF13831">
    <property type="entry name" value="PHD_2"/>
    <property type="match status" value="1"/>
</dbReference>
<evidence type="ECO:0000259" key="15">
    <source>
        <dbReference type="PROSITE" id="PS51805"/>
    </source>
</evidence>
<dbReference type="PROSITE" id="PS50014">
    <property type="entry name" value="BROMODOMAIN_2"/>
    <property type="match status" value="1"/>
</dbReference>
<dbReference type="PROSITE" id="PS51805">
    <property type="entry name" value="EPHD"/>
    <property type="match status" value="1"/>
</dbReference>
<dbReference type="InterPro" id="IPR034732">
    <property type="entry name" value="EPHD"/>
</dbReference>
<dbReference type="SUPFAM" id="SSF57667">
    <property type="entry name" value="beta-beta-alpha zinc fingers"/>
    <property type="match status" value="1"/>
</dbReference>
<keyword evidence="7" id="KW-0539">Nucleus</keyword>